<sequence length="469" mass="49351">MPLAQTPQDGFDLDVAVVIVGAGAAGLTAALAARDGGADVLLLERDENPRGSTSMSQGYACAAGTKFQKERGIDDDADRFYADIMARTKGKADPRIARTVAENSGIAIDWLVEKHDIPFRMNIAWAGFFGHSVNRMHGMPTKTGEELHGALIRAAANAGVDLVTGAHVDLVYADPDGRATGVRVRRSDDTVETIGCKALVLATCGFGANHEMVRNHITSFGEAPYYRYFGHEGNEGEGIQWGVELGGAIGCMDAFQGYGALAEPYGIIVNYETVMHGGFTVNVEGKRFSNEVADISGQALNVLRQPQGTGWIVFDDARRALVEDLPEFRDLASLGAVRSADTPADLAKLMNIPADAFLQTWAEVERLAAGAAQCPFGRDFTGKAPLSGRLHAIRTTGALFHTQGGLMVDEGAQVLRPDGSRLPNLFAGGGTACSISGTGVDGYLPAAGLGTAITLGRLAGISAAQLAKD</sequence>
<protein>
    <submittedName>
        <fullName evidence="6">FAD-dependent oxidoreductase</fullName>
    </submittedName>
</protein>
<comment type="caution">
    <text evidence="6">The sequence shown here is derived from an EMBL/GenBank/DDBJ whole genome shotgun (WGS) entry which is preliminary data.</text>
</comment>
<dbReference type="Gene3D" id="3.50.50.60">
    <property type="entry name" value="FAD/NAD(P)-binding domain"/>
    <property type="match status" value="1"/>
</dbReference>
<dbReference type="PANTHER" id="PTHR43400">
    <property type="entry name" value="FUMARATE REDUCTASE"/>
    <property type="match status" value="1"/>
</dbReference>
<keyword evidence="3" id="KW-0274">FAD</keyword>
<dbReference type="InterPro" id="IPR027477">
    <property type="entry name" value="Succ_DH/fumarate_Rdtase_cat_sf"/>
</dbReference>
<evidence type="ECO:0000256" key="4">
    <source>
        <dbReference type="ARBA" id="ARBA00023002"/>
    </source>
</evidence>
<reference evidence="6 7" key="1">
    <citation type="submission" date="2018-12" db="EMBL/GenBank/DDBJ databases">
        <title>Mesorhizobium carbonis sp. nov., isolated from coal mine water.</title>
        <authorList>
            <person name="Xin W."/>
            <person name="Xu Z."/>
            <person name="Xiang F."/>
            <person name="Zhang J."/>
            <person name="Xi L."/>
            <person name="Liu J."/>
        </authorList>
    </citation>
    <scope>NUCLEOTIDE SEQUENCE [LARGE SCALE GENOMIC DNA]</scope>
    <source>
        <strain evidence="6 7">B2.3</strain>
    </source>
</reference>
<dbReference type="RefSeq" id="WP_126700261.1">
    <property type="nucleotide sequence ID" value="NZ_RWKW01000042.1"/>
</dbReference>
<evidence type="ECO:0000313" key="7">
    <source>
        <dbReference type="Proteomes" id="UP000278398"/>
    </source>
</evidence>
<keyword evidence="2" id="KW-0285">Flavoprotein</keyword>
<dbReference type="EMBL" id="RWKW01000042">
    <property type="protein sequence ID" value="RST86105.1"/>
    <property type="molecule type" value="Genomic_DNA"/>
</dbReference>
<dbReference type="SUPFAM" id="SSF51905">
    <property type="entry name" value="FAD/NAD(P)-binding domain"/>
    <property type="match status" value="1"/>
</dbReference>
<proteinExistence type="predicted"/>
<evidence type="ECO:0000256" key="2">
    <source>
        <dbReference type="ARBA" id="ARBA00022630"/>
    </source>
</evidence>
<comment type="cofactor">
    <cofactor evidence="1">
        <name>FAD</name>
        <dbReference type="ChEBI" id="CHEBI:57692"/>
    </cofactor>
</comment>
<dbReference type="SUPFAM" id="SSF56425">
    <property type="entry name" value="Succinate dehydrogenase/fumarate reductase flavoprotein, catalytic domain"/>
    <property type="match status" value="1"/>
</dbReference>
<accession>A0A429YXA8</accession>
<dbReference type="OrthoDB" id="3178130at2"/>
<dbReference type="Pfam" id="PF00890">
    <property type="entry name" value="FAD_binding_2"/>
    <property type="match status" value="1"/>
</dbReference>
<gene>
    <name evidence="6" type="ORF">EJC49_12490</name>
</gene>
<evidence type="ECO:0000256" key="3">
    <source>
        <dbReference type="ARBA" id="ARBA00022827"/>
    </source>
</evidence>
<organism evidence="6 7">
    <name type="scientific">Aquibium carbonis</name>
    <dbReference type="NCBI Taxonomy" id="2495581"/>
    <lineage>
        <taxon>Bacteria</taxon>
        <taxon>Pseudomonadati</taxon>
        <taxon>Pseudomonadota</taxon>
        <taxon>Alphaproteobacteria</taxon>
        <taxon>Hyphomicrobiales</taxon>
        <taxon>Phyllobacteriaceae</taxon>
        <taxon>Aquibium</taxon>
    </lineage>
</organism>
<evidence type="ECO:0000256" key="1">
    <source>
        <dbReference type="ARBA" id="ARBA00001974"/>
    </source>
</evidence>
<evidence type="ECO:0000259" key="5">
    <source>
        <dbReference type="Pfam" id="PF00890"/>
    </source>
</evidence>
<keyword evidence="4" id="KW-0560">Oxidoreductase</keyword>
<evidence type="ECO:0000313" key="6">
    <source>
        <dbReference type="EMBL" id="RST86105.1"/>
    </source>
</evidence>
<dbReference type="InterPro" id="IPR003953">
    <property type="entry name" value="FAD-dep_OxRdtase_2_FAD-bd"/>
</dbReference>
<name>A0A429YXA8_9HYPH</name>
<dbReference type="Proteomes" id="UP000278398">
    <property type="component" value="Unassembled WGS sequence"/>
</dbReference>
<dbReference type="Gene3D" id="3.90.700.10">
    <property type="entry name" value="Succinate dehydrogenase/fumarate reductase flavoprotein, catalytic domain"/>
    <property type="match status" value="1"/>
</dbReference>
<dbReference type="PANTHER" id="PTHR43400:SF7">
    <property type="entry name" value="FAD-DEPENDENT OXIDOREDUCTASE 2 FAD BINDING DOMAIN-CONTAINING PROTEIN"/>
    <property type="match status" value="1"/>
</dbReference>
<dbReference type="AlphaFoldDB" id="A0A429YXA8"/>
<dbReference type="GO" id="GO:0016491">
    <property type="term" value="F:oxidoreductase activity"/>
    <property type="evidence" value="ECO:0007669"/>
    <property type="project" value="UniProtKB-KW"/>
</dbReference>
<dbReference type="InterPro" id="IPR050315">
    <property type="entry name" value="FAD-oxidoreductase_2"/>
</dbReference>
<dbReference type="InterPro" id="IPR036188">
    <property type="entry name" value="FAD/NAD-bd_sf"/>
</dbReference>
<feature type="domain" description="FAD-dependent oxidoreductase 2 FAD-binding" evidence="5">
    <location>
        <begin position="17"/>
        <end position="445"/>
    </location>
</feature>
<keyword evidence="7" id="KW-1185">Reference proteome</keyword>